<feature type="domain" description="Reverse transcriptase" evidence="2">
    <location>
        <begin position="1"/>
        <end position="78"/>
    </location>
</feature>
<reference evidence="3 4" key="1">
    <citation type="journal article" date="2018" name="Front. Plant Sci.">
        <title>Red Clover (Trifolium pratense) and Zigzag Clover (T. medium) - A Picture of Genomic Similarities and Differences.</title>
        <authorList>
            <person name="Dluhosova J."/>
            <person name="Istvanek J."/>
            <person name="Nedelnik J."/>
            <person name="Repkova J."/>
        </authorList>
    </citation>
    <scope>NUCLEOTIDE SEQUENCE [LARGE SCALE GENOMIC DNA]</scope>
    <source>
        <strain evidence="4">cv. 10/8</strain>
        <tissue evidence="3">Leaf</tissue>
    </source>
</reference>
<dbReference type="EMBL" id="LXQA010062030">
    <property type="protein sequence ID" value="MCI06506.1"/>
    <property type="molecule type" value="Genomic_DNA"/>
</dbReference>
<dbReference type="InterPro" id="IPR043128">
    <property type="entry name" value="Rev_trsase/Diguanyl_cyclase"/>
</dbReference>
<name>A0A392P5H6_9FABA</name>
<sequence length="193" mass="21849">MMNKVFKEEIWDMLEVYMDDMIIKSAAENEHETHLNTVFNKVRKERGIEANPNKCDAIIQTETPSSKERIMKLNGMITTLNKFISRSPPTCSSILQIAEKKVSFERTTKCEEAFSQLKKALSQPPVLSRPMEGETLYIYLAVSTEAVSVVLVREVGTNQSPVYFVSKALSGPELRYQKIEKIAFALIAAARKL</sequence>
<feature type="non-terminal residue" evidence="3">
    <location>
        <position position="193"/>
    </location>
</feature>
<accession>A0A392P5H6</accession>
<dbReference type="InterPro" id="IPR050951">
    <property type="entry name" value="Retrovirus_Pol_polyprotein"/>
</dbReference>
<protein>
    <recommendedName>
        <fullName evidence="2">Reverse transcriptase domain-containing protein</fullName>
    </recommendedName>
</protein>
<dbReference type="SUPFAM" id="SSF56672">
    <property type="entry name" value="DNA/RNA polymerases"/>
    <property type="match status" value="1"/>
</dbReference>
<dbReference type="AlphaFoldDB" id="A0A392P5H6"/>
<dbReference type="Gene3D" id="3.30.70.270">
    <property type="match status" value="1"/>
</dbReference>
<evidence type="ECO:0000256" key="1">
    <source>
        <dbReference type="ARBA" id="ARBA00023268"/>
    </source>
</evidence>
<evidence type="ECO:0000259" key="2">
    <source>
        <dbReference type="PROSITE" id="PS50878"/>
    </source>
</evidence>
<dbReference type="PROSITE" id="PS50878">
    <property type="entry name" value="RT_POL"/>
    <property type="match status" value="1"/>
</dbReference>
<dbReference type="PANTHER" id="PTHR37984">
    <property type="entry name" value="PROTEIN CBG26694"/>
    <property type="match status" value="1"/>
</dbReference>
<dbReference type="Proteomes" id="UP000265520">
    <property type="component" value="Unassembled WGS sequence"/>
</dbReference>
<evidence type="ECO:0000313" key="3">
    <source>
        <dbReference type="EMBL" id="MCI06506.1"/>
    </source>
</evidence>
<organism evidence="3 4">
    <name type="scientific">Trifolium medium</name>
    <dbReference type="NCBI Taxonomy" id="97028"/>
    <lineage>
        <taxon>Eukaryota</taxon>
        <taxon>Viridiplantae</taxon>
        <taxon>Streptophyta</taxon>
        <taxon>Embryophyta</taxon>
        <taxon>Tracheophyta</taxon>
        <taxon>Spermatophyta</taxon>
        <taxon>Magnoliopsida</taxon>
        <taxon>eudicotyledons</taxon>
        <taxon>Gunneridae</taxon>
        <taxon>Pentapetalae</taxon>
        <taxon>rosids</taxon>
        <taxon>fabids</taxon>
        <taxon>Fabales</taxon>
        <taxon>Fabaceae</taxon>
        <taxon>Papilionoideae</taxon>
        <taxon>50 kb inversion clade</taxon>
        <taxon>NPAAA clade</taxon>
        <taxon>Hologalegina</taxon>
        <taxon>IRL clade</taxon>
        <taxon>Trifolieae</taxon>
        <taxon>Trifolium</taxon>
    </lineage>
</organism>
<keyword evidence="1" id="KW-0511">Multifunctional enzyme</keyword>
<dbReference type="GO" id="GO:0003824">
    <property type="term" value="F:catalytic activity"/>
    <property type="evidence" value="ECO:0007669"/>
    <property type="project" value="UniProtKB-KW"/>
</dbReference>
<dbReference type="PANTHER" id="PTHR37984:SF5">
    <property type="entry name" value="PROTEIN NYNRIN-LIKE"/>
    <property type="match status" value="1"/>
</dbReference>
<dbReference type="InterPro" id="IPR000477">
    <property type="entry name" value="RT_dom"/>
</dbReference>
<dbReference type="InterPro" id="IPR041577">
    <property type="entry name" value="RT_RNaseH_2"/>
</dbReference>
<evidence type="ECO:0000313" key="4">
    <source>
        <dbReference type="Proteomes" id="UP000265520"/>
    </source>
</evidence>
<comment type="caution">
    <text evidence="3">The sequence shown here is derived from an EMBL/GenBank/DDBJ whole genome shotgun (WGS) entry which is preliminary data.</text>
</comment>
<dbReference type="Pfam" id="PF17919">
    <property type="entry name" value="RT_RNaseH_2"/>
    <property type="match status" value="1"/>
</dbReference>
<keyword evidence="4" id="KW-1185">Reference proteome</keyword>
<dbReference type="InterPro" id="IPR043502">
    <property type="entry name" value="DNA/RNA_pol_sf"/>
</dbReference>
<proteinExistence type="predicted"/>
<dbReference type="Pfam" id="PF00078">
    <property type="entry name" value="RVT_1"/>
    <property type="match status" value="1"/>
</dbReference>